<dbReference type="PROSITE" id="PS00107">
    <property type="entry name" value="PROTEIN_KINASE_ATP"/>
    <property type="match status" value="1"/>
</dbReference>
<sequence>MTQAAATIFTIPNIPVDEEGYDNVNGDLIVSLNYIIQDPRGSKYQVTAKLGAGQFGQVFHVVDITNPTVQPLPAYAMKVTKSIYRYRQQAQREVQLLTHVQSNTTPQEQQHISHLQDWFLFHNHVCIVIELLSFDLYEIIKRRRFRGLPLVLVQSVLKDMLEVLNGLERCGIIHCDIKPENILLADEYSQSVKMIDFGSSNFSNQPGSFYVQSRYYRAPEVVLGINYSFPIDIWSLGCVALELFTALPLFPGQNEVHLIELIVEMLGQFPDSMVQASTRRQEFFLPDGTLKSEEQICREKHIPVTRFEKYFEYNTLDEVVLNYDLRRFNNNPELLRQELTKRQMFINLLKGMLRLDPAQRLTAAQALQDPFITADLTH</sequence>
<dbReference type="InterPro" id="IPR011009">
    <property type="entry name" value="Kinase-like_dom_sf"/>
</dbReference>
<evidence type="ECO:0000259" key="8">
    <source>
        <dbReference type="PROSITE" id="PS50011"/>
    </source>
</evidence>
<evidence type="ECO:0000313" key="11">
    <source>
        <dbReference type="Proteomes" id="UP001470230"/>
    </source>
</evidence>
<keyword evidence="4" id="KW-0418">Kinase</keyword>
<feature type="binding site" evidence="6">
    <location>
        <position position="78"/>
    </location>
    <ligand>
        <name>ATP</name>
        <dbReference type="ChEBI" id="CHEBI:30616"/>
    </ligand>
</feature>
<evidence type="ECO:0000256" key="1">
    <source>
        <dbReference type="ARBA" id="ARBA00022527"/>
    </source>
</evidence>
<comment type="caution">
    <text evidence="10">The sequence shown here is derived from an EMBL/GenBank/DDBJ whole genome shotgun (WGS) entry which is preliminary data.</text>
</comment>
<organism evidence="10 11">
    <name type="scientific">Tritrichomonas musculus</name>
    <dbReference type="NCBI Taxonomy" id="1915356"/>
    <lineage>
        <taxon>Eukaryota</taxon>
        <taxon>Metamonada</taxon>
        <taxon>Parabasalia</taxon>
        <taxon>Tritrichomonadida</taxon>
        <taxon>Tritrichomonadidae</taxon>
        <taxon>Tritrichomonas</taxon>
    </lineage>
</organism>
<keyword evidence="3 6" id="KW-0547">Nucleotide-binding</keyword>
<dbReference type="InterPro" id="IPR050494">
    <property type="entry name" value="Ser_Thr_dual-spec_kinase"/>
</dbReference>
<dbReference type="PANTHER" id="PTHR24058">
    <property type="entry name" value="DUAL SPECIFICITY PROTEIN KINASE"/>
    <property type="match status" value="1"/>
</dbReference>
<evidence type="ECO:0000256" key="6">
    <source>
        <dbReference type="PROSITE-ProRule" id="PRU10141"/>
    </source>
</evidence>
<dbReference type="PROSITE" id="PS50011">
    <property type="entry name" value="PROTEIN_KINASE_DOM"/>
    <property type="match status" value="1"/>
</dbReference>
<dbReference type="PANTHER" id="PTHR24058:SF17">
    <property type="entry name" value="HOMEODOMAIN INTERACTING PROTEIN KINASE, ISOFORM D"/>
    <property type="match status" value="1"/>
</dbReference>
<evidence type="ECO:0000313" key="9">
    <source>
        <dbReference type="EMBL" id="KAK8835198.1"/>
    </source>
</evidence>
<dbReference type="SUPFAM" id="SSF56112">
    <property type="entry name" value="Protein kinase-like (PK-like)"/>
    <property type="match status" value="1"/>
</dbReference>
<evidence type="ECO:0000256" key="2">
    <source>
        <dbReference type="ARBA" id="ARBA00022679"/>
    </source>
</evidence>
<reference evidence="10 11" key="1">
    <citation type="submission" date="2024-04" db="EMBL/GenBank/DDBJ databases">
        <title>Tritrichomonas musculus Genome.</title>
        <authorList>
            <person name="Alves-Ferreira E."/>
            <person name="Grigg M."/>
            <person name="Lorenzi H."/>
            <person name="Galac M."/>
        </authorList>
    </citation>
    <scope>NUCLEOTIDE SEQUENCE [LARGE SCALE GENOMIC DNA]</scope>
    <source>
        <strain evidence="10 11">EAF2021</strain>
    </source>
</reference>
<name>A0ABR2L8S7_9EUKA</name>
<keyword evidence="1 7" id="KW-0723">Serine/threonine-protein kinase</keyword>
<accession>A0ABR2L8S7</accession>
<comment type="similarity">
    <text evidence="7">Belongs to the protein kinase superfamily.</text>
</comment>
<evidence type="ECO:0000256" key="3">
    <source>
        <dbReference type="ARBA" id="ARBA00022741"/>
    </source>
</evidence>
<proteinExistence type="inferred from homology"/>
<dbReference type="InterPro" id="IPR000719">
    <property type="entry name" value="Prot_kinase_dom"/>
</dbReference>
<dbReference type="Gene3D" id="1.10.510.10">
    <property type="entry name" value="Transferase(Phosphotransferase) domain 1"/>
    <property type="match status" value="1"/>
</dbReference>
<dbReference type="SMART" id="SM00220">
    <property type="entry name" value="S_TKc"/>
    <property type="match status" value="1"/>
</dbReference>
<keyword evidence="2" id="KW-0808">Transferase</keyword>
<keyword evidence="5 6" id="KW-0067">ATP-binding</keyword>
<dbReference type="PROSITE" id="PS00108">
    <property type="entry name" value="PROTEIN_KINASE_ST"/>
    <property type="match status" value="1"/>
</dbReference>
<gene>
    <name evidence="10" type="ORF">M9Y10_002078</name>
    <name evidence="9" type="ORF">M9Y10_017274</name>
</gene>
<dbReference type="InterPro" id="IPR008271">
    <property type="entry name" value="Ser/Thr_kinase_AS"/>
</dbReference>
<evidence type="ECO:0000256" key="4">
    <source>
        <dbReference type="ARBA" id="ARBA00022777"/>
    </source>
</evidence>
<evidence type="ECO:0000256" key="7">
    <source>
        <dbReference type="RuleBase" id="RU000304"/>
    </source>
</evidence>
<feature type="domain" description="Protein kinase" evidence="8">
    <location>
        <begin position="44"/>
        <end position="372"/>
    </location>
</feature>
<dbReference type="EMBL" id="JAPFFF010000001">
    <property type="protein sequence ID" value="KAK8899756.1"/>
    <property type="molecule type" value="Genomic_DNA"/>
</dbReference>
<dbReference type="EMBL" id="JAPFFF010000212">
    <property type="protein sequence ID" value="KAK8835198.1"/>
    <property type="molecule type" value="Genomic_DNA"/>
</dbReference>
<dbReference type="Pfam" id="PF00069">
    <property type="entry name" value="Pkinase"/>
    <property type="match status" value="1"/>
</dbReference>
<dbReference type="Gene3D" id="3.30.200.20">
    <property type="entry name" value="Phosphorylase Kinase, domain 1"/>
    <property type="match status" value="1"/>
</dbReference>
<evidence type="ECO:0000256" key="5">
    <source>
        <dbReference type="ARBA" id="ARBA00022840"/>
    </source>
</evidence>
<keyword evidence="11" id="KW-1185">Reference proteome</keyword>
<evidence type="ECO:0000313" key="10">
    <source>
        <dbReference type="EMBL" id="KAK8899756.1"/>
    </source>
</evidence>
<protein>
    <recommendedName>
        <fullName evidence="8">Protein kinase domain-containing protein</fullName>
    </recommendedName>
</protein>
<dbReference type="InterPro" id="IPR017441">
    <property type="entry name" value="Protein_kinase_ATP_BS"/>
</dbReference>
<dbReference type="Proteomes" id="UP001470230">
    <property type="component" value="Unassembled WGS sequence"/>
</dbReference>